<dbReference type="SUPFAM" id="SSF109604">
    <property type="entry name" value="HD-domain/PDEase-like"/>
    <property type="match status" value="1"/>
</dbReference>
<comment type="subunit">
    <text evidence="4">Homodimer.</text>
</comment>
<evidence type="ECO:0000313" key="10">
    <source>
        <dbReference type="EMBL" id="GAA2598832.1"/>
    </source>
</evidence>
<feature type="region of interest" description="Disordered" evidence="8">
    <location>
        <begin position="236"/>
        <end position="257"/>
    </location>
</feature>
<evidence type="ECO:0000256" key="5">
    <source>
        <dbReference type="ARBA" id="ARBA00012964"/>
    </source>
</evidence>
<dbReference type="InterPro" id="IPR003607">
    <property type="entry name" value="HD/PDEase_dom"/>
</dbReference>
<evidence type="ECO:0000256" key="3">
    <source>
        <dbReference type="ARBA" id="ARBA00001941"/>
    </source>
</evidence>
<sequence>MTDSTNFPHPLFDFIAYTARLREVRRHNNATALRKESVAEHSWHLAMVSWVLHAEFERESGLSLDLTRMLKLCLMHDLVEIDAGDPSAWSTDPAGTVSPTDAADATGGPDAASAKAGATPDTTADTTAGATADAADKARLEDAVAHERFGALPAPLGPELLALWREYEDGETPEARLVRGIDRLNPALMRLLTGQGWGDVGADAAALDRLQLPRVTASETLTALYTEVREAAVTRGLLPRWPPPPPPPPAPASRVRPGASVRALLSGAGVQVPLSGAGIQVPLSGTGSGHPADLRGR</sequence>
<dbReference type="InterPro" id="IPR039356">
    <property type="entry name" value="YfbR/HDDC2"/>
</dbReference>
<keyword evidence="11" id="KW-1185">Reference proteome</keyword>
<comment type="cofactor">
    <cofactor evidence="3">
        <name>Co(2+)</name>
        <dbReference type="ChEBI" id="CHEBI:48828"/>
    </cofactor>
</comment>
<feature type="compositionally biased region" description="Pro residues" evidence="8">
    <location>
        <begin position="240"/>
        <end position="251"/>
    </location>
</feature>
<accession>A0ABN3PSH3</accession>
<feature type="compositionally biased region" description="Low complexity" evidence="8">
    <location>
        <begin position="99"/>
        <end position="129"/>
    </location>
</feature>
<dbReference type="SMART" id="SM00471">
    <property type="entry name" value="HDc"/>
    <property type="match status" value="1"/>
</dbReference>
<dbReference type="InterPro" id="IPR006674">
    <property type="entry name" value="HD_domain"/>
</dbReference>
<feature type="domain" description="HD/PDEase" evidence="9">
    <location>
        <begin position="34"/>
        <end position="196"/>
    </location>
</feature>
<evidence type="ECO:0000256" key="6">
    <source>
        <dbReference type="ARBA" id="ARBA00022723"/>
    </source>
</evidence>
<feature type="region of interest" description="Disordered" evidence="8">
    <location>
        <begin position="86"/>
        <end position="129"/>
    </location>
</feature>
<dbReference type="Pfam" id="PF13023">
    <property type="entry name" value="HD_3"/>
    <property type="match status" value="2"/>
</dbReference>
<evidence type="ECO:0000256" key="2">
    <source>
        <dbReference type="ARBA" id="ARBA00001936"/>
    </source>
</evidence>
<comment type="cofactor">
    <cofactor evidence="2">
        <name>Mn(2+)</name>
        <dbReference type="ChEBI" id="CHEBI:29035"/>
    </cofactor>
</comment>
<organism evidence="10 11">
    <name type="scientific">Streptomyces axinellae</name>
    <dbReference type="NCBI Taxonomy" id="552788"/>
    <lineage>
        <taxon>Bacteria</taxon>
        <taxon>Bacillati</taxon>
        <taxon>Actinomycetota</taxon>
        <taxon>Actinomycetes</taxon>
        <taxon>Kitasatosporales</taxon>
        <taxon>Streptomycetaceae</taxon>
        <taxon>Streptomyces</taxon>
    </lineage>
</organism>
<dbReference type="EMBL" id="BAAARJ010000003">
    <property type="protein sequence ID" value="GAA2598832.1"/>
    <property type="molecule type" value="Genomic_DNA"/>
</dbReference>
<dbReference type="RefSeq" id="WP_344562605.1">
    <property type="nucleotide sequence ID" value="NZ_BAAARJ010000003.1"/>
</dbReference>
<dbReference type="EC" id="3.1.3.89" evidence="5"/>
<proteinExistence type="predicted"/>
<dbReference type="Proteomes" id="UP001501447">
    <property type="component" value="Unassembled WGS sequence"/>
</dbReference>
<evidence type="ECO:0000256" key="1">
    <source>
        <dbReference type="ARBA" id="ARBA00001638"/>
    </source>
</evidence>
<keyword evidence="7" id="KW-0378">Hydrolase</keyword>
<dbReference type="Gene3D" id="1.10.3210.10">
    <property type="entry name" value="Hypothetical protein af1432"/>
    <property type="match status" value="1"/>
</dbReference>
<evidence type="ECO:0000259" key="9">
    <source>
        <dbReference type="SMART" id="SM00471"/>
    </source>
</evidence>
<comment type="caution">
    <text evidence="10">The sequence shown here is derived from an EMBL/GenBank/DDBJ whole genome shotgun (WGS) entry which is preliminary data.</text>
</comment>
<keyword evidence="6" id="KW-0479">Metal-binding</keyword>
<dbReference type="PANTHER" id="PTHR11845:SF13">
    <property type="entry name" value="5'-DEOXYNUCLEOTIDASE HDDC2"/>
    <property type="match status" value="1"/>
</dbReference>
<protein>
    <recommendedName>
        <fullName evidence="5">5'-deoxynucleotidase</fullName>
        <ecNumber evidence="5">3.1.3.89</ecNumber>
    </recommendedName>
</protein>
<gene>
    <name evidence="10" type="ORF">GCM10009863_10240</name>
</gene>
<dbReference type="PANTHER" id="PTHR11845">
    <property type="entry name" value="5'-DEOXYNUCLEOTIDASE HDDC2"/>
    <property type="match status" value="1"/>
</dbReference>
<feature type="region of interest" description="Disordered" evidence="8">
    <location>
        <begin position="276"/>
        <end position="297"/>
    </location>
</feature>
<name>A0ABN3PSH3_9ACTN</name>
<comment type="catalytic activity">
    <reaction evidence="1">
        <text>a 2'-deoxyribonucleoside 5'-phosphate + H2O = a 2'-deoxyribonucleoside + phosphate</text>
        <dbReference type="Rhea" id="RHEA:36167"/>
        <dbReference type="ChEBI" id="CHEBI:15377"/>
        <dbReference type="ChEBI" id="CHEBI:18274"/>
        <dbReference type="ChEBI" id="CHEBI:43474"/>
        <dbReference type="ChEBI" id="CHEBI:65317"/>
        <dbReference type="EC" id="3.1.3.89"/>
    </reaction>
</comment>
<evidence type="ECO:0000256" key="8">
    <source>
        <dbReference type="SAM" id="MobiDB-lite"/>
    </source>
</evidence>
<evidence type="ECO:0000256" key="4">
    <source>
        <dbReference type="ARBA" id="ARBA00011738"/>
    </source>
</evidence>
<evidence type="ECO:0000313" key="11">
    <source>
        <dbReference type="Proteomes" id="UP001501447"/>
    </source>
</evidence>
<reference evidence="10 11" key="1">
    <citation type="journal article" date="2019" name="Int. J. Syst. Evol. Microbiol.">
        <title>The Global Catalogue of Microorganisms (GCM) 10K type strain sequencing project: providing services to taxonomists for standard genome sequencing and annotation.</title>
        <authorList>
            <consortium name="The Broad Institute Genomics Platform"/>
            <consortium name="The Broad Institute Genome Sequencing Center for Infectious Disease"/>
            <person name="Wu L."/>
            <person name="Ma J."/>
        </authorList>
    </citation>
    <scope>NUCLEOTIDE SEQUENCE [LARGE SCALE GENOMIC DNA]</scope>
    <source>
        <strain evidence="10 11">JCM 16373</strain>
    </source>
</reference>
<evidence type="ECO:0000256" key="7">
    <source>
        <dbReference type="ARBA" id="ARBA00022801"/>
    </source>
</evidence>